<protein>
    <submittedName>
        <fullName evidence="2">Uncharacterized protein</fullName>
    </submittedName>
</protein>
<evidence type="ECO:0000256" key="1">
    <source>
        <dbReference type="SAM" id="MobiDB-lite"/>
    </source>
</evidence>
<feature type="compositionally biased region" description="Low complexity" evidence="1">
    <location>
        <begin position="1061"/>
        <end position="1090"/>
    </location>
</feature>
<feature type="region of interest" description="Disordered" evidence="1">
    <location>
        <begin position="775"/>
        <end position="816"/>
    </location>
</feature>
<accession>A0A0C3KXQ0</accession>
<dbReference type="OrthoDB" id="3261690at2759"/>
<dbReference type="HOGENOM" id="CLU_258715_0_0_1"/>
<evidence type="ECO:0000313" key="3">
    <source>
        <dbReference type="Proteomes" id="UP000054248"/>
    </source>
</evidence>
<dbReference type="EMBL" id="KN823028">
    <property type="protein sequence ID" value="KIO26183.1"/>
    <property type="molecule type" value="Genomic_DNA"/>
</dbReference>
<name>A0A0C3KXQ0_9AGAM</name>
<proteinExistence type="predicted"/>
<evidence type="ECO:0000313" key="2">
    <source>
        <dbReference type="EMBL" id="KIO26183.1"/>
    </source>
</evidence>
<reference evidence="2 3" key="1">
    <citation type="submission" date="2014-04" db="EMBL/GenBank/DDBJ databases">
        <authorList>
            <consortium name="DOE Joint Genome Institute"/>
            <person name="Kuo A."/>
            <person name="Girlanda M."/>
            <person name="Perotto S."/>
            <person name="Kohler A."/>
            <person name="Nagy L.G."/>
            <person name="Floudas D."/>
            <person name="Copeland A."/>
            <person name="Barry K.W."/>
            <person name="Cichocki N."/>
            <person name="Veneault-Fourrey C."/>
            <person name="LaButti K."/>
            <person name="Lindquist E.A."/>
            <person name="Lipzen A."/>
            <person name="Lundell T."/>
            <person name="Morin E."/>
            <person name="Murat C."/>
            <person name="Sun H."/>
            <person name="Tunlid A."/>
            <person name="Henrissat B."/>
            <person name="Grigoriev I.V."/>
            <person name="Hibbett D.S."/>
            <person name="Martin F."/>
            <person name="Nordberg H.P."/>
            <person name="Cantor M.N."/>
            <person name="Hua S.X."/>
        </authorList>
    </citation>
    <scope>NUCLEOTIDE SEQUENCE [LARGE SCALE GENOMIC DNA]</scope>
    <source>
        <strain evidence="2 3">MUT 4182</strain>
    </source>
</reference>
<organism evidence="2 3">
    <name type="scientific">Tulasnella calospora MUT 4182</name>
    <dbReference type="NCBI Taxonomy" id="1051891"/>
    <lineage>
        <taxon>Eukaryota</taxon>
        <taxon>Fungi</taxon>
        <taxon>Dikarya</taxon>
        <taxon>Basidiomycota</taxon>
        <taxon>Agaricomycotina</taxon>
        <taxon>Agaricomycetes</taxon>
        <taxon>Cantharellales</taxon>
        <taxon>Tulasnellaceae</taxon>
        <taxon>Tulasnella</taxon>
    </lineage>
</organism>
<gene>
    <name evidence="2" type="ORF">M407DRAFT_24516</name>
</gene>
<keyword evidence="3" id="KW-1185">Reference proteome</keyword>
<sequence>MPPRRSSRADITENGVEERAAGTNRSDNVDQPIQTMHRFGVWQGKPHDFCNQWARVWTSDGQLAAAWFGLTSFSKDRRARLAIKLPNQAVDVPQIRKQFDIDSIRGAIFKDDLWPFEGMLQVYSIPPPYETMKGKSKYYLTLGGRAISLHRMKNMGFGQANSKVRLRVVFPATFEEGQAHFDSAPSEEMKADFFDQVLRPAAMQVRDDASHWPLSYEHRQWASRDSKGRSIYQMRSISQELARDLLPAMHRVIQTNEQDPILGPRIRMMKGFVIYWESQDIKLHTAFEPGADGSYPRQLREKAMAAAFSQTDIEKLHPVHTHVDLAVEMYAPAESLYFKTSGHARILEHILGYTQGSAEAMVQSSSEGATYQRDSMVGLRDISGFHLSLRERSTPGGFLYAQAYHTEKEIGYQSLSKNKIVPLSAVHLLKLSPDESSRYFNWTKNALKALQLQVEKGVGNRSRFEVTVTLERLEATNISFDDQLLQESLVGLNKASIPGLRFLKLRACHDIAIEICQHPAATRTTPEVVGLTACLWRVAMSMFGRPLQTSGGKWIAACGHLGPDVATDGAYDLGQYLLTNVSTTGDGCPALIKYETPSSSILREIFGVNTLQDLSPLLGVRRRLTAALARGRLPTNATAPLGHRNIEPLENVQARVFKALEREGIEFRPNIARLQPSGLHTNDRGHPQLEELEPLMPGWLPDYWAEGLMSLYGRTFWQKIPNQRGEPSWLLSEVVEEAYNHYGLNEWRLTAVHIEQKFRRVRLMEGNIPSIMEQLPKELPKRPTRKAASSKTPVPKPKKQRARISTGGKTTTKRLRPTSNKRGVVNAILAPPYVSSDDEAPGTSGRDILYSVARGLILLILAHSEFYPSAPLCPWEHRTAALEHLFGVIRQVLDSFTYGEVIKHIKAVTLRQGLLFTGHYKPAHDKRSADGYIYDFDHPESTPDILSILSQFPSRAELDKACKIGRDKAVALASDLLDIAVPDFPLRLLRHDSVAVPETSTVQPTSTATPQKVVAPAAVESLPYMPGVTFHDANHDTARLHPLDSDLHQYRKDVQHLQDHSPSSSTSKSSSVSQPAISPVSSSQDSSPQRSHILEACGKKINIEQLVARRRSTQAGTNLHSEKIKSVSSNLQARLTGASKNAGDGDSDTKLNANDFSSYTRQLAREVPELSGTAPTKRELEWKYSSAFNPSLPAPLPSVVSFDSDPSTWIQITEDMQHARKKPFTAVPNLLTRNISLDVVLRSYQRNSASCSVVIARAGLQIWVTLRAFVPSRSALWQANDFTHEVDKQTWPLFVHLPGSDILCQLPMAELVYSNLGYQLDPLSHLAYVNPHSNTK</sequence>
<dbReference type="Proteomes" id="UP000054248">
    <property type="component" value="Unassembled WGS sequence"/>
</dbReference>
<feature type="region of interest" description="Disordered" evidence="1">
    <location>
        <begin position="1054"/>
        <end position="1090"/>
    </location>
</feature>
<reference evidence="3" key="2">
    <citation type="submission" date="2015-01" db="EMBL/GenBank/DDBJ databases">
        <title>Evolutionary Origins and Diversification of the Mycorrhizal Mutualists.</title>
        <authorList>
            <consortium name="DOE Joint Genome Institute"/>
            <consortium name="Mycorrhizal Genomics Consortium"/>
            <person name="Kohler A."/>
            <person name="Kuo A."/>
            <person name="Nagy L.G."/>
            <person name="Floudas D."/>
            <person name="Copeland A."/>
            <person name="Barry K.W."/>
            <person name="Cichocki N."/>
            <person name="Veneault-Fourrey C."/>
            <person name="LaButti K."/>
            <person name="Lindquist E.A."/>
            <person name="Lipzen A."/>
            <person name="Lundell T."/>
            <person name="Morin E."/>
            <person name="Murat C."/>
            <person name="Riley R."/>
            <person name="Ohm R."/>
            <person name="Sun H."/>
            <person name="Tunlid A."/>
            <person name="Henrissat B."/>
            <person name="Grigoriev I.V."/>
            <person name="Hibbett D.S."/>
            <person name="Martin F."/>
        </authorList>
    </citation>
    <scope>NUCLEOTIDE SEQUENCE [LARGE SCALE GENOMIC DNA]</scope>
    <source>
        <strain evidence="3">MUT 4182</strain>
    </source>
</reference>